<evidence type="ECO:0000256" key="4">
    <source>
        <dbReference type="ARBA" id="ARBA00022679"/>
    </source>
</evidence>
<dbReference type="SUPFAM" id="SSF55874">
    <property type="entry name" value="ATPase domain of HSP90 chaperone/DNA topoisomerase II/histidine kinase"/>
    <property type="match status" value="1"/>
</dbReference>
<feature type="domain" description="Signal transduction histidine kinase subgroup 3 dimerisation and phosphoacceptor" evidence="11">
    <location>
        <begin position="202"/>
        <end position="267"/>
    </location>
</feature>
<dbReference type="GO" id="GO:0016020">
    <property type="term" value="C:membrane"/>
    <property type="evidence" value="ECO:0007669"/>
    <property type="project" value="InterPro"/>
</dbReference>
<dbReference type="Proteomes" id="UP000598174">
    <property type="component" value="Unassembled WGS sequence"/>
</dbReference>
<dbReference type="Pfam" id="PF07730">
    <property type="entry name" value="HisKA_3"/>
    <property type="match status" value="1"/>
</dbReference>
<evidence type="ECO:0000259" key="10">
    <source>
        <dbReference type="Pfam" id="PF02518"/>
    </source>
</evidence>
<keyword evidence="13" id="KW-1185">Reference proteome</keyword>
<sequence length="410" mass="43571">METIGPVQRHHATGPLRTLVLRPEVPRPAPRRRLLGYALPLGLLALIGLGFAAAAYLADNRNLPVVVNALLGAGSVLPVAVCVRSPLWAWRLAYPMMFLGAMNAGPREAWPWNTVQILGFLVVLGRLAVTQWSGVTTWATALSLVPVFLLAAHANAWGAAFLLVAIAALGDIVSRRRRTRQLLEESNELTERERARRAILEERTRIAREMHDVVAHHMSMIAVRAETAPYRRPGLPADAQEELAGIAASAREALQDMRRLLGVLRAEAAEPERTPQPTLSDLTALVATARTAGVTVTLRTPDRPALGPDRPGASGPVGLAAYRIVQEALANAARHAPGEPVEIEVGESGGQLELTVRNPVPGTAPGPARGGHGIVGMRERATLLGGTLSAGPAGSGFVVHARLPLAEEPA</sequence>
<evidence type="ECO:0000256" key="9">
    <source>
        <dbReference type="SAM" id="Phobius"/>
    </source>
</evidence>
<dbReference type="RefSeq" id="WP_203822472.1">
    <property type="nucleotide sequence ID" value="NZ_BAAABP010000033.1"/>
</dbReference>
<evidence type="ECO:0000313" key="12">
    <source>
        <dbReference type="EMBL" id="GIE16129.1"/>
    </source>
</evidence>
<proteinExistence type="predicted"/>
<evidence type="ECO:0000259" key="11">
    <source>
        <dbReference type="Pfam" id="PF07730"/>
    </source>
</evidence>
<keyword evidence="5" id="KW-0547">Nucleotide-binding</keyword>
<keyword evidence="4" id="KW-0808">Transferase</keyword>
<dbReference type="Pfam" id="PF02518">
    <property type="entry name" value="HATPase_c"/>
    <property type="match status" value="1"/>
</dbReference>
<feature type="transmembrane region" description="Helical" evidence="9">
    <location>
        <begin position="110"/>
        <end position="129"/>
    </location>
</feature>
<dbReference type="InterPro" id="IPR036890">
    <property type="entry name" value="HATPase_C_sf"/>
</dbReference>
<accession>A0A919MIK9</accession>
<keyword evidence="9" id="KW-0472">Membrane</keyword>
<dbReference type="GO" id="GO:0046983">
    <property type="term" value="F:protein dimerization activity"/>
    <property type="evidence" value="ECO:0007669"/>
    <property type="project" value="InterPro"/>
</dbReference>
<dbReference type="CDD" id="cd16917">
    <property type="entry name" value="HATPase_UhpB-NarQ-NarX-like"/>
    <property type="match status" value="1"/>
</dbReference>
<evidence type="ECO:0000256" key="8">
    <source>
        <dbReference type="ARBA" id="ARBA00023012"/>
    </source>
</evidence>
<evidence type="ECO:0000256" key="2">
    <source>
        <dbReference type="ARBA" id="ARBA00012438"/>
    </source>
</evidence>
<feature type="transmembrane region" description="Helical" evidence="9">
    <location>
        <begin position="141"/>
        <end position="170"/>
    </location>
</feature>
<dbReference type="GO" id="GO:0005524">
    <property type="term" value="F:ATP binding"/>
    <property type="evidence" value="ECO:0007669"/>
    <property type="project" value="UniProtKB-KW"/>
</dbReference>
<keyword evidence="3" id="KW-0597">Phosphoprotein</keyword>
<protein>
    <recommendedName>
        <fullName evidence="2">histidine kinase</fullName>
        <ecNumber evidence="2">2.7.13.3</ecNumber>
    </recommendedName>
</protein>
<dbReference type="PANTHER" id="PTHR24421">
    <property type="entry name" value="NITRATE/NITRITE SENSOR PROTEIN NARX-RELATED"/>
    <property type="match status" value="1"/>
</dbReference>
<dbReference type="Gene3D" id="3.30.565.10">
    <property type="entry name" value="Histidine kinase-like ATPase, C-terminal domain"/>
    <property type="match status" value="1"/>
</dbReference>
<keyword evidence="8" id="KW-0902">Two-component regulatory system</keyword>
<dbReference type="EMBL" id="BOMM01000078">
    <property type="protein sequence ID" value="GIE16129.1"/>
    <property type="molecule type" value="Genomic_DNA"/>
</dbReference>
<feature type="transmembrane region" description="Helical" evidence="9">
    <location>
        <begin position="34"/>
        <end position="57"/>
    </location>
</feature>
<evidence type="ECO:0000256" key="3">
    <source>
        <dbReference type="ARBA" id="ARBA00022553"/>
    </source>
</evidence>
<dbReference type="InterPro" id="IPR011712">
    <property type="entry name" value="Sig_transdc_His_kin_sub3_dim/P"/>
</dbReference>
<evidence type="ECO:0000256" key="1">
    <source>
        <dbReference type="ARBA" id="ARBA00000085"/>
    </source>
</evidence>
<keyword evidence="9" id="KW-1133">Transmembrane helix</keyword>
<dbReference type="EC" id="2.7.13.3" evidence="2"/>
<dbReference type="AlphaFoldDB" id="A0A919MIK9"/>
<dbReference type="GO" id="GO:0000155">
    <property type="term" value="F:phosphorelay sensor kinase activity"/>
    <property type="evidence" value="ECO:0007669"/>
    <property type="project" value="InterPro"/>
</dbReference>
<evidence type="ECO:0000256" key="7">
    <source>
        <dbReference type="ARBA" id="ARBA00022840"/>
    </source>
</evidence>
<keyword evidence="9" id="KW-0812">Transmembrane</keyword>
<dbReference type="InterPro" id="IPR003594">
    <property type="entry name" value="HATPase_dom"/>
</dbReference>
<evidence type="ECO:0000313" key="13">
    <source>
        <dbReference type="Proteomes" id="UP000598174"/>
    </source>
</evidence>
<evidence type="ECO:0000256" key="6">
    <source>
        <dbReference type="ARBA" id="ARBA00022777"/>
    </source>
</evidence>
<comment type="caution">
    <text evidence="12">The sequence shown here is derived from an EMBL/GenBank/DDBJ whole genome shotgun (WGS) entry which is preliminary data.</text>
</comment>
<feature type="domain" description="Histidine kinase/HSP90-like ATPase" evidence="10">
    <location>
        <begin position="320"/>
        <end position="406"/>
    </location>
</feature>
<name>A0A919MIK9_9ACTN</name>
<dbReference type="Gene3D" id="1.20.5.1930">
    <property type="match status" value="1"/>
</dbReference>
<feature type="transmembrane region" description="Helical" evidence="9">
    <location>
        <begin position="69"/>
        <end position="90"/>
    </location>
</feature>
<evidence type="ECO:0000256" key="5">
    <source>
        <dbReference type="ARBA" id="ARBA00022741"/>
    </source>
</evidence>
<comment type="catalytic activity">
    <reaction evidence="1">
        <text>ATP + protein L-histidine = ADP + protein N-phospho-L-histidine.</text>
        <dbReference type="EC" id="2.7.13.3"/>
    </reaction>
</comment>
<dbReference type="PANTHER" id="PTHR24421:SF10">
    <property type="entry name" value="NITRATE_NITRITE SENSOR PROTEIN NARQ"/>
    <property type="match status" value="1"/>
</dbReference>
<keyword evidence="7" id="KW-0067">ATP-binding</keyword>
<organism evidence="12 13">
    <name type="scientific">Paractinoplanes ferrugineus</name>
    <dbReference type="NCBI Taxonomy" id="113564"/>
    <lineage>
        <taxon>Bacteria</taxon>
        <taxon>Bacillati</taxon>
        <taxon>Actinomycetota</taxon>
        <taxon>Actinomycetes</taxon>
        <taxon>Micromonosporales</taxon>
        <taxon>Micromonosporaceae</taxon>
        <taxon>Paractinoplanes</taxon>
    </lineage>
</organism>
<gene>
    <name evidence="12" type="ORF">Afe05nite_79690</name>
</gene>
<reference evidence="12" key="1">
    <citation type="submission" date="2021-01" db="EMBL/GenBank/DDBJ databases">
        <title>Whole genome shotgun sequence of Actinoplanes ferrugineus NBRC 15555.</title>
        <authorList>
            <person name="Komaki H."/>
            <person name="Tamura T."/>
        </authorList>
    </citation>
    <scope>NUCLEOTIDE SEQUENCE</scope>
    <source>
        <strain evidence="12">NBRC 15555</strain>
    </source>
</reference>
<keyword evidence="6 12" id="KW-0418">Kinase</keyword>
<dbReference type="InterPro" id="IPR050482">
    <property type="entry name" value="Sensor_HK_TwoCompSys"/>
</dbReference>